<gene>
    <name evidence="13" type="ORF">GTP77_02600</name>
</gene>
<feature type="binding site" evidence="12">
    <location>
        <begin position="182"/>
        <end position="184"/>
    </location>
    <ligand>
        <name>beta-D-galactose</name>
        <dbReference type="ChEBI" id="CHEBI:27667"/>
    </ligand>
</feature>
<dbReference type="AlphaFoldDB" id="A0A7X4KKL2"/>
<dbReference type="Pfam" id="PF01263">
    <property type="entry name" value="Aldose_epim"/>
    <property type="match status" value="1"/>
</dbReference>
<dbReference type="GO" id="GO:0033499">
    <property type="term" value="P:galactose catabolic process via UDP-galactose, Leloir pathway"/>
    <property type="evidence" value="ECO:0007669"/>
    <property type="project" value="TreeGrafter"/>
</dbReference>
<feature type="active site" description="Proton acceptor" evidence="10">
    <location>
        <position position="316"/>
    </location>
</feature>
<feature type="binding site" evidence="11">
    <location>
        <position position="252"/>
    </location>
    <ligand>
        <name>beta-D-galactose</name>
        <dbReference type="ChEBI" id="CHEBI:27667"/>
    </ligand>
</feature>
<evidence type="ECO:0000313" key="13">
    <source>
        <dbReference type="EMBL" id="MYN06222.1"/>
    </source>
</evidence>
<evidence type="ECO:0000256" key="6">
    <source>
        <dbReference type="ARBA" id="ARBA00022553"/>
    </source>
</evidence>
<comment type="caution">
    <text evidence="13">The sequence shown here is derived from an EMBL/GenBank/DDBJ whole genome shotgun (WGS) entry which is preliminary data.</text>
</comment>
<dbReference type="InterPro" id="IPR008183">
    <property type="entry name" value="Aldose_1/G6P_1-epimerase"/>
</dbReference>
<dbReference type="Proteomes" id="UP000450676">
    <property type="component" value="Unassembled WGS sequence"/>
</dbReference>
<name>A0A7X4KKL2_9BURK</name>
<proteinExistence type="inferred from homology"/>
<dbReference type="InterPro" id="IPR015443">
    <property type="entry name" value="Aldose_1-epimerase"/>
</dbReference>
<keyword evidence="14" id="KW-1185">Reference proteome</keyword>
<dbReference type="PANTHER" id="PTHR10091">
    <property type="entry name" value="ALDOSE-1-EPIMERASE"/>
    <property type="match status" value="1"/>
</dbReference>
<dbReference type="FunFam" id="2.70.98.10:FF:000003">
    <property type="entry name" value="Aldose 1-epimerase"/>
    <property type="match status" value="1"/>
</dbReference>
<feature type="binding site" evidence="12">
    <location>
        <begin position="82"/>
        <end position="83"/>
    </location>
    <ligand>
        <name>beta-D-galactose</name>
        <dbReference type="ChEBI" id="CHEBI:27667"/>
    </ligand>
</feature>
<evidence type="ECO:0000256" key="10">
    <source>
        <dbReference type="PIRSR" id="PIRSR005096-1"/>
    </source>
</evidence>
<dbReference type="UniPathway" id="UPA00242"/>
<evidence type="ECO:0000256" key="3">
    <source>
        <dbReference type="ARBA" id="ARBA00006206"/>
    </source>
</evidence>
<keyword evidence="8 9" id="KW-0119">Carbohydrate metabolism</keyword>
<evidence type="ECO:0000256" key="12">
    <source>
        <dbReference type="PIRSR" id="PIRSR005096-3"/>
    </source>
</evidence>
<feature type="active site" description="Proton donor" evidence="10">
    <location>
        <position position="182"/>
    </location>
</feature>
<evidence type="ECO:0000256" key="9">
    <source>
        <dbReference type="PIRNR" id="PIRNR005096"/>
    </source>
</evidence>
<dbReference type="InterPro" id="IPR011013">
    <property type="entry name" value="Gal_mutarotase_sf_dom"/>
</dbReference>
<keyword evidence="7 9" id="KW-0413">Isomerase</keyword>
<evidence type="ECO:0000256" key="7">
    <source>
        <dbReference type="ARBA" id="ARBA00023235"/>
    </source>
</evidence>
<evidence type="ECO:0000256" key="2">
    <source>
        <dbReference type="ARBA" id="ARBA00005028"/>
    </source>
</evidence>
<dbReference type="GO" id="GO:0006006">
    <property type="term" value="P:glucose metabolic process"/>
    <property type="evidence" value="ECO:0007669"/>
    <property type="project" value="TreeGrafter"/>
</dbReference>
<dbReference type="CDD" id="cd09019">
    <property type="entry name" value="galactose_mutarotase_like"/>
    <property type="match status" value="1"/>
</dbReference>
<dbReference type="GO" id="GO:0005737">
    <property type="term" value="C:cytoplasm"/>
    <property type="evidence" value="ECO:0007669"/>
    <property type="project" value="UniProtKB-SubCell"/>
</dbReference>
<comment type="similarity">
    <text evidence="3 9">Belongs to the aldose epimerase family.</text>
</comment>
<accession>A0A7X4KKL2</accession>
<dbReference type="NCBIfam" id="NF008277">
    <property type="entry name" value="PRK11055.1"/>
    <property type="match status" value="1"/>
</dbReference>
<sequence length="351" mass="38624">MELRITEAPFGATTDGVEVQLYTLANRNGTTVKITNYGGIITELHVADRDGRLADVTHGFDSVAPYCGDVPYFGALIGRYGNRIKHGRFELDGRTVLLDVNDGENHLHGGALGFHKQVWDATPLVAQDSVALKLVYLSRDGEQGYPGNLRVEVVYELNNANELSVRYKAETDQATPVNLTQHAYFNLAGHGDILGHELAIHADRYTPIDGKSIPLGELAPVAGTPFDFRAAQTVGSRINAQDVQLANGKGYDHNWVLNGQDGELELAATLRDPQSGRVLELYTREPGLQFYSGNFLDGSLKGKGRSYEYRTGLCLEPQHHPDSPNHPEWPSTILRPGETYFTETLYRFSAG</sequence>
<dbReference type="EC" id="5.1.3.3" evidence="9"/>
<comment type="catalytic activity">
    <reaction evidence="9">
        <text>alpha-D-glucose = beta-D-glucose</text>
        <dbReference type="Rhea" id="RHEA:10264"/>
        <dbReference type="ChEBI" id="CHEBI:15903"/>
        <dbReference type="ChEBI" id="CHEBI:17925"/>
        <dbReference type="EC" id="5.1.3.3"/>
    </reaction>
</comment>
<organism evidence="13 14">
    <name type="scientific">Pseudoduganella aquatica</name>
    <dbReference type="NCBI Taxonomy" id="2660641"/>
    <lineage>
        <taxon>Bacteria</taxon>
        <taxon>Pseudomonadati</taxon>
        <taxon>Pseudomonadota</taxon>
        <taxon>Betaproteobacteria</taxon>
        <taxon>Burkholderiales</taxon>
        <taxon>Oxalobacteraceae</taxon>
        <taxon>Telluria group</taxon>
        <taxon>Pseudoduganella</taxon>
    </lineage>
</organism>
<dbReference type="Gene3D" id="2.70.98.10">
    <property type="match status" value="1"/>
</dbReference>
<comment type="subunit">
    <text evidence="4">Monomer.</text>
</comment>
<keyword evidence="5" id="KW-0963">Cytoplasm</keyword>
<dbReference type="GO" id="GO:0030246">
    <property type="term" value="F:carbohydrate binding"/>
    <property type="evidence" value="ECO:0007669"/>
    <property type="project" value="InterPro"/>
</dbReference>
<protein>
    <recommendedName>
        <fullName evidence="9">Aldose 1-epimerase</fullName>
        <ecNumber evidence="9">5.1.3.3</ecNumber>
    </recommendedName>
</protein>
<evidence type="ECO:0000313" key="14">
    <source>
        <dbReference type="Proteomes" id="UP000450676"/>
    </source>
</evidence>
<dbReference type="EMBL" id="WWCU01000002">
    <property type="protein sequence ID" value="MYN06222.1"/>
    <property type="molecule type" value="Genomic_DNA"/>
</dbReference>
<comment type="subcellular location">
    <subcellularLocation>
        <location evidence="1">Cytoplasm</location>
    </subcellularLocation>
</comment>
<dbReference type="PIRSF" id="PIRSF005096">
    <property type="entry name" value="GALM"/>
    <property type="match status" value="1"/>
</dbReference>
<reference evidence="13 14" key="1">
    <citation type="submission" date="2019-12" db="EMBL/GenBank/DDBJ databases">
        <title>Novel species isolated from a subtropical stream in China.</title>
        <authorList>
            <person name="Lu H."/>
        </authorList>
    </citation>
    <scope>NUCLEOTIDE SEQUENCE [LARGE SCALE GENOMIC DNA]</scope>
    <source>
        <strain evidence="13 14">FT127W</strain>
    </source>
</reference>
<dbReference type="InterPro" id="IPR014718">
    <property type="entry name" value="GH-type_carb-bd"/>
</dbReference>
<evidence type="ECO:0000256" key="5">
    <source>
        <dbReference type="ARBA" id="ARBA00022490"/>
    </source>
</evidence>
<comment type="pathway">
    <text evidence="2 9">Carbohydrate metabolism; hexose metabolism.</text>
</comment>
<dbReference type="InterPro" id="IPR047215">
    <property type="entry name" value="Galactose_mutarotase-like"/>
</dbReference>
<evidence type="ECO:0000256" key="11">
    <source>
        <dbReference type="PIRSR" id="PIRSR005096-2"/>
    </source>
</evidence>
<dbReference type="GO" id="GO:0004034">
    <property type="term" value="F:aldose 1-epimerase activity"/>
    <property type="evidence" value="ECO:0007669"/>
    <property type="project" value="UniProtKB-EC"/>
</dbReference>
<evidence type="ECO:0000256" key="4">
    <source>
        <dbReference type="ARBA" id="ARBA00011245"/>
    </source>
</evidence>
<dbReference type="SUPFAM" id="SSF74650">
    <property type="entry name" value="Galactose mutarotase-like"/>
    <property type="match status" value="1"/>
</dbReference>
<dbReference type="RefSeq" id="WP_161070608.1">
    <property type="nucleotide sequence ID" value="NZ_WWCU01000002.1"/>
</dbReference>
<evidence type="ECO:0000256" key="8">
    <source>
        <dbReference type="ARBA" id="ARBA00023277"/>
    </source>
</evidence>
<keyword evidence="6" id="KW-0597">Phosphoprotein</keyword>
<evidence type="ECO:0000256" key="1">
    <source>
        <dbReference type="ARBA" id="ARBA00004496"/>
    </source>
</evidence>
<dbReference type="PANTHER" id="PTHR10091:SF0">
    <property type="entry name" value="GALACTOSE MUTAROTASE"/>
    <property type="match status" value="1"/>
</dbReference>